<dbReference type="PANTHER" id="PTHR42756">
    <property type="entry name" value="TRANSCRIPTIONAL REGULATOR, MARR"/>
    <property type="match status" value="1"/>
</dbReference>
<dbReference type="GO" id="GO:0003700">
    <property type="term" value="F:DNA-binding transcription factor activity"/>
    <property type="evidence" value="ECO:0007669"/>
    <property type="project" value="InterPro"/>
</dbReference>
<dbReference type="OrthoDB" id="9155413at2"/>
<evidence type="ECO:0000256" key="3">
    <source>
        <dbReference type="ARBA" id="ARBA00023163"/>
    </source>
</evidence>
<evidence type="ECO:0000259" key="4">
    <source>
        <dbReference type="PROSITE" id="PS50995"/>
    </source>
</evidence>
<dbReference type="SMART" id="SM00347">
    <property type="entry name" value="HTH_MARR"/>
    <property type="match status" value="1"/>
</dbReference>
<feature type="domain" description="HTH marR-type" evidence="4">
    <location>
        <begin position="1"/>
        <end position="130"/>
    </location>
</feature>
<name>A0A3E0VMI0_9MICO</name>
<dbReference type="GO" id="GO:0003677">
    <property type="term" value="F:DNA binding"/>
    <property type="evidence" value="ECO:0007669"/>
    <property type="project" value="UniProtKB-KW"/>
</dbReference>
<organism evidence="5 6">
    <name type="scientific">Subtercola boreus</name>
    <dbReference type="NCBI Taxonomy" id="120213"/>
    <lineage>
        <taxon>Bacteria</taxon>
        <taxon>Bacillati</taxon>
        <taxon>Actinomycetota</taxon>
        <taxon>Actinomycetes</taxon>
        <taxon>Micrococcales</taxon>
        <taxon>Microbacteriaceae</taxon>
        <taxon>Subtercola</taxon>
    </lineage>
</organism>
<dbReference type="AlphaFoldDB" id="A0A3E0VMI0"/>
<dbReference type="EMBL" id="NBWZ01000001">
    <property type="protein sequence ID" value="RFA11152.1"/>
    <property type="molecule type" value="Genomic_DNA"/>
</dbReference>
<dbReference type="SUPFAM" id="SSF46785">
    <property type="entry name" value="Winged helix' DNA-binding domain"/>
    <property type="match status" value="1"/>
</dbReference>
<comment type="caution">
    <text evidence="5">The sequence shown here is derived from an EMBL/GenBank/DDBJ whole genome shotgun (WGS) entry which is preliminary data.</text>
</comment>
<evidence type="ECO:0000256" key="2">
    <source>
        <dbReference type="ARBA" id="ARBA00023125"/>
    </source>
</evidence>
<dbReference type="Pfam" id="PF12802">
    <property type="entry name" value="MarR_2"/>
    <property type="match status" value="1"/>
</dbReference>
<dbReference type="InterPro" id="IPR036390">
    <property type="entry name" value="WH_DNA-bd_sf"/>
</dbReference>
<evidence type="ECO:0000313" key="6">
    <source>
        <dbReference type="Proteomes" id="UP000256486"/>
    </source>
</evidence>
<evidence type="ECO:0000256" key="1">
    <source>
        <dbReference type="ARBA" id="ARBA00023015"/>
    </source>
</evidence>
<dbReference type="Proteomes" id="UP000256486">
    <property type="component" value="Unassembled WGS sequence"/>
</dbReference>
<proteinExistence type="predicted"/>
<keyword evidence="6" id="KW-1185">Reference proteome</keyword>
<dbReference type="InterPro" id="IPR000835">
    <property type="entry name" value="HTH_MarR-typ"/>
</dbReference>
<reference evidence="5 6" key="1">
    <citation type="submission" date="2017-04" db="EMBL/GenBank/DDBJ databases">
        <title>Comparative genome analysis of Subtercola boreus.</title>
        <authorList>
            <person name="Cho Y.-J."/>
            <person name="Cho A."/>
            <person name="Kim O.-S."/>
            <person name="Lee J.-I."/>
        </authorList>
    </citation>
    <scope>NUCLEOTIDE SEQUENCE [LARGE SCALE GENOMIC DNA]</scope>
    <source>
        <strain evidence="5 6">K300</strain>
    </source>
</reference>
<dbReference type="PANTHER" id="PTHR42756:SF1">
    <property type="entry name" value="TRANSCRIPTIONAL REPRESSOR OF EMRAB OPERON"/>
    <property type="match status" value="1"/>
</dbReference>
<keyword evidence="3" id="KW-0804">Transcription</keyword>
<gene>
    <name evidence="5" type="ORF">B7R54_07550</name>
</gene>
<accession>A0A3E0VMI0</accession>
<evidence type="ECO:0000313" key="5">
    <source>
        <dbReference type="EMBL" id="RFA11152.1"/>
    </source>
</evidence>
<sequence length="138" mass="15420">MLYLVKEVELAVRHLLDQIVGTAELTSLQYTALTVLERQPRVTAAALARNSFVRAQTMAQMISYLADRGLVRREADIANRKHFLLSLTDEGKRVVDSLRGPVASLEASMLQALNDDDKGRLRSSLQECRIALEAIRRG</sequence>
<dbReference type="Gene3D" id="1.10.10.10">
    <property type="entry name" value="Winged helix-like DNA-binding domain superfamily/Winged helix DNA-binding domain"/>
    <property type="match status" value="1"/>
</dbReference>
<dbReference type="PROSITE" id="PS50995">
    <property type="entry name" value="HTH_MARR_2"/>
    <property type="match status" value="1"/>
</dbReference>
<dbReference type="InterPro" id="IPR036388">
    <property type="entry name" value="WH-like_DNA-bd_sf"/>
</dbReference>
<keyword evidence="2" id="KW-0238">DNA-binding</keyword>
<keyword evidence="1" id="KW-0805">Transcription regulation</keyword>
<protein>
    <submittedName>
        <fullName evidence="5">MarR family transcriptional regulator</fullName>
    </submittedName>
</protein>